<dbReference type="EMBL" id="KV745444">
    <property type="protein sequence ID" value="OCK74617.1"/>
    <property type="molecule type" value="Genomic_DNA"/>
</dbReference>
<feature type="non-terminal residue" evidence="2">
    <location>
        <position position="186"/>
    </location>
</feature>
<accession>A0A8E2DZI4</accession>
<evidence type="ECO:0000313" key="2">
    <source>
        <dbReference type="EMBL" id="OCK74617.1"/>
    </source>
</evidence>
<evidence type="ECO:0000256" key="1">
    <source>
        <dbReference type="SAM" id="MobiDB-lite"/>
    </source>
</evidence>
<sequence length="186" mass="22450">HESEGFCSFTKRDFFPTFWKAWERAFTKKNILSGWKKTGLFLFNPEVVLKQVTVKEKRPSSIKWLYHDNEILKQRCRRFQKTLVNREKTTRKQRPLFKLFEETGKALFFSPPTVEEAREVLRQEDKEEQRLVNTKEDQKTQRQLQKEEEERAKAEQQEIRRQNKEKRDREAAAIELARIYSGLVLN</sequence>
<name>A0A8E2DZI4_9PEZI</name>
<feature type="region of interest" description="Disordered" evidence="1">
    <location>
        <begin position="129"/>
        <end position="169"/>
    </location>
</feature>
<dbReference type="OrthoDB" id="4357141at2759"/>
<organism evidence="2 3">
    <name type="scientific">Lepidopterella palustris CBS 459.81</name>
    <dbReference type="NCBI Taxonomy" id="1314670"/>
    <lineage>
        <taxon>Eukaryota</taxon>
        <taxon>Fungi</taxon>
        <taxon>Dikarya</taxon>
        <taxon>Ascomycota</taxon>
        <taxon>Pezizomycotina</taxon>
        <taxon>Dothideomycetes</taxon>
        <taxon>Pleosporomycetidae</taxon>
        <taxon>Mytilinidiales</taxon>
        <taxon>Argynnaceae</taxon>
        <taxon>Lepidopterella</taxon>
    </lineage>
</organism>
<protein>
    <submittedName>
        <fullName evidence="2">Uncharacterized protein</fullName>
    </submittedName>
</protein>
<dbReference type="AlphaFoldDB" id="A0A8E2DZI4"/>
<reference evidence="2 3" key="1">
    <citation type="journal article" date="2016" name="Nat. Commun.">
        <title>Ectomycorrhizal ecology is imprinted in the genome of the dominant symbiotic fungus Cenococcum geophilum.</title>
        <authorList>
            <consortium name="DOE Joint Genome Institute"/>
            <person name="Peter M."/>
            <person name="Kohler A."/>
            <person name="Ohm R.A."/>
            <person name="Kuo A."/>
            <person name="Krutzmann J."/>
            <person name="Morin E."/>
            <person name="Arend M."/>
            <person name="Barry K.W."/>
            <person name="Binder M."/>
            <person name="Choi C."/>
            <person name="Clum A."/>
            <person name="Copeland A."/>
            <person name="Grisel N."/>
            <person name="Haridas S."/>
            <person name="Kipfer T."/>
            <person name="LaButti K."/>
            <person name="Lindquist E."/>
            <person name="Lipzen A."/>
            <person name="Maire R."/>
            <person name="Meier B."/>
            <person name="Mihaltcheva S."/>
            <person name="Molinier V."/>
            <person name="Murat C."/>
            <person name="Poggeler S."/>
            <person name="Quandt C.A."/>
            <person name="Sperisen C."/>
            <person name="Tritt A."/>
            <person name="Tisserant E."/>
            <person name="Crous P.W."/>
            <person name="Henrissat B."/>
            <person name="Nehls U."/>
            <person name="Egli S."/>
            <person name="Spatafora J.W."/>
            <person name="Grigoriev I.V."/>
            <person name="Martin F.M."/>
        </authorList>
    </citation>
    <scope>NUCLEOTIDE SEQUENCE [LARGE SCALE GENOMIC DNA]</scope>
    <source>
        <strain evidence="2 3">CBS 459.81</strain>
    </source>
</reference>
<keyword evidence="3" id="KW-1185">Reference proteome</keyword>
<proteinExistence type="predicted"/>
<dbReference type="Proteomes" id="UP000250266">
    <property type="component" value="Unassembled WGS sequence"/>
</dbReference>
<gene>
    <name evidence="2" type="ORF">K432DRAFT_310373</name>
</gene>
<evidence type="ECO:0000313" key="3">
    <source>
        <dbReference type="Proteomes" id="UP000250266"/>
    </source>
</evidence>